<dbReference type="SUPFAM" id="SSF53474">
    <property type="entry name" value="alpha/beta-Hydrolases"/>
    <property type="match status" value="2"/>
</dbReference>
<evidence type="ECO:0000259" key="2">
    <source>
        <dbReference type="Pfam" id="PF00561"/>
    </source>
</evidence>
<proteinExistence type="predicted"/>
<feature type="domain" description="AB hydrolase-1" evidence="3">
    <location>
        <begin position="457"/>
        <end position="684"/>
    </location>
</feature>
<dbReference type="PANTHER" id="PTHR45763:SF51">
    <property type="entry name" value="ALPHA_BETA-HYDROLASES SUPERFAMILY PROTEIN"/>
    <property type="match status" value="1"/>
</dbReference>
<dbReference type="EMBL" id="RDQH01000340">
    <property type="protein sequence ID" value="RXH76279.1"/>
    <property type="molecule type" value="Genomic_DNA"/>
</dbReference>
<evidence type="ECO:0000259" key="3">
    <source>
        <dbReference type="Pfam" id="PF12697"/>
    </source>
</evidence>
<sequence>MAEIVASGSCSSPQGTNITDQMGRGTVGIDDDRSQSSSSSITEDDDRSRCRRKGLEIGIGVTGEERDCGCVARNERGFRFDEGEEECLVCRTRDMRWLEDAITRQRLRVKEAIQPPPSKICGSPDGPPVTGSRIKLRDGRHLAYKEHGVPKDNAQHKIVYVHGIDNCGHDAVVVEAMSPETVKDLGIYVVTFDRPGYGESDPNPKRTVKSMATDIEELADQLGLGHRFYVIGFSMGGQVIWSCLKFIPHRNGSEQVLHDCWSSTISARGLLLVVFLQIYPVKLTPNSFCKTNGQFVRTTPLGLPTFETLKNGFPVQVFWLTVEIVFLTKTKNLYLRFLKDDQMWKISAASARAHTRRAKQNSSFQLPAGIYKTALVALFIGLLAWAYKVIQPPPSKICGSPDGPPVTGPRIKLRDGREGIWHTKSMESQKIMHSIKYCRHDAVVAETMSPETVKDLGIYVVSFDRPGYGESDPNPKRTVKSMASDIEELADQLGLGHRFYVIGFSMGGQVIWSCLKYIPHRIAGAVLLAPVVNYWWTVKLYSQQLLQDQWAVRVSHYTPWLTYFWNTQKWFPSSSVLAQSSDCFSDQDKELIPTILKGRPLVGQVRQQGEFETVYRDMNVGFGTWEFSPLALENPFPNNDASVHVWQGDEDRMVPVLLQRYIAERLPWIRYHEIPGAGHLFPLADGMWETIVKALLADG</sequence>
<feature type="region of interest" description="Disordered" evidence="1">
    <location>
        <begin position="1"/>
        <end position="49"/>
    </location>
</feature>
<evidence type="ECO:0000313" key="4">
    <source>
        <dbReference type="EMBL" id="RXH76279.1"/>
    </source>
</evidence>
<protein>
    <recommendedName>
        <fullName evidence="2 3">AB hydrolase-1 domain-containing protein</fullName>
    </recommendedName>
</protein>
<dbReference type="Pfam" id="PF00561">
    <property type="entry name" value="Abhydrolase_1"/>
    <property type="match status" value="1"/>
</dbReference>
<accession>A0A498I049</accession>
<keyword evidence="5" id="KW-1185">Reference proteome</keyword>
<evidence type="ECO:0000313" key="5">
    <source>
        <dbReference type="Proteomes" id="UP000290289"/>
    </source>
</evidence>
<feature type="compositionally biased region" description="Polar residues" evidence="1">
    <location>
        <begin position="8"/>
        <end position="20"/>
    </location>
</feature>
<dbReference type="FunFam" id="3.40.50.1820:FF:000270">
    <property type="entry name" value="Alpha/beta-Hydrolases superfamily protein"/>
    <property type="match status" value="1"/>
</dbReference>
<comment type="caution">
    <text evidence="4">The sequence shown here is derived from an EMBL/GenBank/DDBJ whole genome shotgun (WGS) entry which is preliminary data.</text>
</comment>
<dbReference type="InterPro" id="IPR029058">
    <property type="entry name" value="AB_hydrolase_fold"/>
</dbReference>
<dbReference type="Proteomes" id="UP000290289">
    <property type="component" value="Chromosome 14"/>
</dbReference>
<feature type="domain" description="AB hydrolase-1" evidence="2">
    <location>
        <begin position="159"/>
        <end position="242"/>
    </location>
</feature>
<name>A0A498I049_MALDO</name>
<dbReference type="Pfam" id="PF12697">
    <property type="entry name" value="Abhydrolase_6"/>
    <property type="match status" value="1"/>
</dbReference>
<dbReference type="Gene3D" id="3.40.50.1820">
    <property type="entry name" value="alpha/beta hydrolase"/>
    <property type="match status" value="2"/>
</dbReference>
<dbReference type="InterPro" id="IPR000073">
    <property type="entry name" value="AB_hydrolase_1"/>
</dbReference>
<organism evidence="4 5">
    <name type="scientific">Malus domestica</name>
    <name type="common">Apple</name>
    <name type="synonym">Pyrus malus</name>
    <dbReference type="NCBI Taxonomy" id="3750"/>
    <lineage>
        <taxon>Eukaryota</taxon>
        <taxon>Viridiplantae</taxon>
        <taxon>Streptophyta</taxon>
        <taxon>Embryophyta</taxon>
        <taxon>Tracheophyta</taxon>
        <taxon>Spermatophyta</taxon>
        <taxon>Magnoliopsida</taxon>
        <taxon>eudicotyledons</taxon>
        <taxon>Gunneridae</taxon>
        <taxon>Pentapetalae</taxon>
        <taxon>rosids</taxon>
        <taxon>fabids</taxon>
        <taxon>Rosales</taxon>
        <taxon>Rosaceae</taxon>
        <taxon>Amygdaloideae</taxon>
        <taxon>Maleae</taxon>
        <taxon>Malus</taxon>
    </lineage>
</organism>
<reference evidence="4 5" key="1">
    <citation type="submission" date="2018-10" db="EMBL/GenBank/DDBJ databases">
        <title>A high-quality apple genome assembly.</title>
        <authorList>
            <person name="Hu J."/>
        </authorList>
    </citation>
    <scope>NUCLEOTIDE SEQUENCE [LARGE SCALE GENOMIC DNA]</scope>
    <source>
        <strain evidence="5">cv. HFTH1</strain>
        <tissue evidence="4">Young leaf</tissue>
    </source>
</reference>
<dbReference type="PANTHER" id="PTHR45763">
    <property type="entry name" value="HYDROLASE, ALPHA/BETA FOLD FAMILY PROTEIN, EXPRESSED-RELATED"/>
    <property type="match status" value="1"/>
</dbReference>
<gene>
    <name evidence="4" type="ORF">DVH24_019167</name>
</gene>
<dbReference type="STRING" id="3750.A0A498I049"/>
<evidence type="ECO:0000256" key="1">
    <source>
        <dbReference type="SAM" id="MobiDB-lite"/>
    </source>
</evidence>
<dbReference type="AlphaFoldDB" id="A0A498I049"/>